<proteinExistence type="predicted"/>
<accession>A0A829A6E8</accession>
<dbReference type="PANTHER" id="PTHR33498:SF1">
    <property type="entry name" value="TRANSPOSASE FOR INSERTION SEQUENCE ELEMENT IS1557"/>
    <property type="match status" value="1"/>
</dbReference>
<dbReference type="InterPro" id="IPR047951">
    <property type="entry name" value="Transpos_ISL3"/>
</dbReference>
<dbReference type="PANTHER" id="PTHR33498">
    <property type="entry name" value="TRANSPOSASE FOR INSERTION SEQUENCE ELEMENT IS1557"/>
    <property type="match status" value="1"/>
</dbReference>
<protein>
    <recommendedName>
        <fullName evidence="3">Transposase</fullName>
    </recommendedName>
</protein>
<organism evidence="1 2">
    <name type="scientific">Enterococcus faecium EnGen0026</name>
    <dbReference type="NCBI Taxonomy" id="1138917"/>
    <lineage>
        <taxon>Bacteria</taxon>
        <taxon>Bacillati</taxon>
        <taxon>Bacillota</taxon>
        <taxon>Bacilli</taxon>
        <taxon>Lactobacillales</taxon>
        <taxon>Enterococcaceae</taxon>
        <taxon>Enterococcus</taxon>
    </lineage>
</organism>
<dbReference type="RefSeq" id="WP_002343102.1">
    <property type="nucleotide sequence ID" value="NZ_KB029919.1"/>
</dbReference>
<dbReference type="EMBL" id="AHXS01000027">
    <property type="protein sequence ID" value="ELB38135.1"/>
    <property type="molecule type" value="Genomic_DNA"/>
</dbReference>
<sequence length="207" mass="24235">MYHCTRKLLGLTDENLFFEEEWLETVEEDGFRTNLIHDKLSYILSHCRKCGIKNEGQIIKNGSHKTKVQLLPYRATKTELRLVRTRFYCKECQSTFNAQTNLVDENCYLSKELKVQIALELAKNTIKKEIANRCFVSDVIVLRVLHTCLKTYHPRFDTLPSVLCFDEYKSMKSCSGKNEFCFYEWADPAINRCIGESSPYFLKTIFP</sequence>
<name>A0A829A6E8_ENTFC</name>
<gene>
    <name evidence="1" type="ORF">OKA_05522</name>
</gene>
<comment type="caution">
    <text evidence="1">The sequence shown here is derived from an EMBL/GenBank/DDBJ whole genome shotgun (WGS) entry which is preliminary data.</text>
</comment>
<dbReference type="AlphaFoldDB" id="A0A829A6E8"/>
<dbReference type="Proteomes" id="UP000010504">
    <property type="component" value="Unassembled WGS sequence"/>
</dbReference>
<reference evidence="1 2" key="1">
    <citation type="submission" date="2012-12" db="EMBL/GenBank/DDBJ databases">
        <title>The Genome Sequence of Enterococcus faecium E2039.</title>
        <authorList>
            <consortium name="The Broad Institute Genome Sequencing Platform"/>
            <consortium name="The Broad Institute Genome Sequencing Center for Infectious Disease"/>
            <person name="Earl A.M."/>
            <person name="Gilmore M.S."/>
            <person name="van Schaik W."/>
            <person name="Lebreton F."/>
            <person name="Willems R.J."/>
            <person name="Walker B."/>
            <person name="Young S.K."/>
            <person name="Zeng Q."/>
            <person name="Gargeya S."/>
            <person name="Fitzgerald M."/>
            <person name="Haas B."/>
            <person name="Abouelleil A."/>
            <person name="Alvarado L."/>
            <person name="Arachchi H.M."/>
            <person name="Berlin A.M."/>
            <person name="Chapman S.B."/>
            <person name="Dewar J."/>
            <person name="Goldberg J."/>
            <person name="Griggs A."/>
            <person name="Gujja S."/>
            <person name="Hansen M."/>
            <person name="Howarth C."/>
            <person name="Imamovic A."/>
            <person name="Larimer J."/>
            <person name="McCowan C."/>
            <person name="Murphy C."/>
            <person name="Neiman D."/>
            <person name="Pearson M."/>
            <person name="Priest M."/>
            <person name="Roberts A."/>
            <person name="Saif S."/>
            <person name="Shea T."/>
            <person name="Sisk P."/>
            <person name="Sykes S."/>
            <person name="Wortman J."/>
            <person name="Nusbaum C."/>
            <person name="Birren B."/>
        </authorList>
    </citation>
    <scope>NUCLEOTIDE SEQUENCE [LARGE SCALE GENOMIC DNA]</scope>
    <source>
        <strain evidence="1 2">E2039</strain>
    </source>
</reference>
<evidence type="ECO:0008006" key="3">
    <source>
        <dbReference type="Google" id="ProtNLM"/>
    </source>
</evidence>
<evidence type="ECO:0000313" key="1">
    <source>
        <dbReference type="EMBL" id="ELB38135.1"/>
    </source>
</evidence>
<evidence type="ECO:0000313" key="2">
    <source>
        <dbReference type="Proteomes" id="UP000010504"/>
    </source>
</evidence>